<dbReference type="InterPro" id="IPR001128">
    <property type="entry name" value="Cyt_P450"/>
</dbReference>
<dbReference type="InterPro" id="IPR036396">
    <property type="entry name" value="Cyt_P450_sf"/>
</dbReference>
<evidence type="ECO:0000256" key="3">
    <source>
        <dbReference type="ARBA" id="ARBA00023004"/>
    </source>
</evidence>
<keyword evidence="3" id="KW-0408">Iron</keyword>
<dbReference type="InterPro" id="IPR050121">
    <property type="entry name" value="Cytochrome_P450_monoxygenase"/>
</dbReference>
<comment type="caution">
    <text evidence="4">The sequence shown here is derived from an EMBL/GenBank/DDBJ whole genome shotgun (WGS) entry which is preliminary data.</text>
</comment>
<organism evidence="4 5">
    <name type="scientific">Bionectria ochroleuca</name>
    <name type="common">Gliocladium roseum</name>
    <dbReference type="NCBI Taxonomy" id="29856"/>
    <lineage>
        <taxon>Eukaryota</taxon>
        <taxon>Fungi</taxon>
        <taxon>Dikarya</taxon>
        <taxon>Ascomycota</taxon>
        <taxon>Pezizomycotina</taxon>
        <taxon>Sordariomycetes</taxon>
        <taxon>Hypocreomycetidae</taxon>
        <taxon>Hypocreales</taxon>
        <taxon>Bionectriaceae</taxon>
        <taxon>Clonostachys</taxon>
    </lineage>
</organism>
<dbReference type="EMBL" id="CABFNS010000399">
    <property type="protein sequence ID" value="VUC21474.1"/>
    <property type="molecule type" value="Genomic_DNA"/>
</dbReference>
<evidence type="ECO:0000256" key="2">
    <source>
        <dbReference type="ARBA" id="ARBA00022723"/>
    </source>
</evidence>
<dbReference type="InterPro" id="IPR002401">
    <property type="entry name" value="Cyt_P450_E_grp-I"/>
</dbReference>
<reference evidence="4 5" key="1">
    <citation type="submission" date="2019-06" db="EMBL/GenBank/DDBJ databases">
        <authorList>
            <person name="Broberg M."/>
        </authorList>
    </citation>
    <scope>NUCLEOTIDE SEQUENCE [LARGE SCALE GENOMIC DNA]</scope>
</reference>
<protein>
    <recommendedName>
        <fullName evidence="6">Cytochrome P450</fullName>
    </recommendedName>
</protein>
<dbReference type="PRINTS" id="PR00385">
    <property type="entry name" value="P450"/>
</dbReference>
<accession>A0ABY6TS56</accession>
<sequence length="421" mass="47392">MFNHLVLAALSLITTYLFIQLRYKRLQQFAHLPQLPPSLVWGHMIVYDEFSKRGKKDRHPDLVFDSINKALGSPPVMLVDMRPVSKPAAVITSHDLAEQVAKSSELFPRSLPKNPCIIDLVHLIGPNSIISAEGIDDYTPEFLSYTADQLRSFFPVGHDTTSILMGWILYELSRNPHALKAVRAELDEICGTDPDPAVVRAKLYEGGEDLIRRMTYISAVIKETIRLHPPASTARYSKPGTGFTVRTANGEEHCLDGCIIYNCHTIIHRGRSVYGDTADDFIPERWLGDTDTSDVGDSLEKRQSVNANRNFPAIAWRPFERGPRNCIGQELANLEARIRVAFIIRKHNFVKIGLGEIKRNDNAQPALGDNGSYRVKEEPYPVSIRRRFPRWIKLTTPEDVTSENTKPVHGMKMKVKVASAS</sequence>
<gene>
    <name evidence="4" type="ORF">CLO192961_LOCUS55326</name>
</gene>
<keyword evidence="5" id="KW-1185">Reference proteome</keyword>
<evidence type="ECO:0000256" key="1">
    <source>
        <dbReference type="ARBA" id="ARBA00022617"/>
    </source>
</evidence>
<dbReference type="Proteomes" id="UP000766486">
    <property type="component" value="Unassembled WGS sequence"/>
</dbReference>
<name>A0ABY6TS56_BIOOC</name>
<evidence type="ECO:0000313" key="4">
    <source>
        <dbReference type="EMBL" id="VUC21474.1"/>
    </source>
</evidence>
<dbReference type="PANTHER" id="PTHR24305">
    <property type="entry name" value="CYTOCHROME P450"/>
    <property type="match status" value="1"/>
</dbReference>
<keyword evidence="2" id="KW-0479">Metal-binding</keyword>
<evidence type="ECO:0008006" key="6">
    <source>
        <dbReference type="Google" id="ProtNLM"/>
    </source>
</evidence>
<evidence type="ECO:0000313" key="5">
    <source>
        <dbReference type="Proteomes" id="UP000766486"/>
    </source>
</evidence>
<proteinExistence type="predicted"/>
<dbReference type="Gene3D" id="1.10.630.10">
    <property type="entry name" value="Cytochrome P450"/>
    <property type="match status" value="1"/>
</dbReference>
<dbReference type="Pfam" id="PF00067">
    <property type="entry name" value="p450"/>
    <property type="match status" value="1"/>
</dbReference>
<dbReference type="PRINTS" id="PR00463">
    <property type="entry name" value="EP450I"/>
</dbReference>
<keyword evidence="1" id="KW-0349">Heme</keyword>
<dbReference type="PANTHER" id="PTHR24305:SF222">
    <property type="entry name" value="CYTOCHROME P450 MONOOXYGENASE STCS"/>
    <property type="match status" value="1"/>
</dbReference>
<dbReference type="SUPFAM" id="SSF48264">
    <property type="entry name" value="Cytochrome P450"/>
    <property type="match status" value="1"/>
</dbReference>